<keyword evidence="5" id="KW-0249">Electron transport</keyword>
<dbReference type="Gene3D" id="3.40.50.620">
    <property type="entry name" value="HUPs"/>
    <property type="match status" value="1"/>
</dbReference>
<dbReference type="Gene3D" id="3.30.70.20">
    <property type="match status" value="1"/>
</dbReference>
<keyword evidence="3" id="KW-0285">Flavoprotein</keyword>
<dbReference type="InterPro" id="IPR033947">
    <property type="entry name" value="ETF_alpha_N"/>
</dbReference>
<dbReference type="GO" id="GO:0050660">
    <property type="term" value="F:flavin adenine dinucleotide binding"/>
    <property type="evidence" value="ECO:0007669"/>
    <property type="project" value="InterPro"/>
</dbReference>
<keyword evidence="2" id="KW-0813">Transport</keyword>
<dbReference type="Pfam" id="PF01012">
    <property type="entry name" value="ETF"/>
    <property type="match status" value="1"/>
</dbReference>
<dbReference type="SUPFAM" id="SSF52402">
    <property type="entry name" value="Adenine nucleotide alpha hydrolases-like"/>
    <property type="match status" value="1"/>
</dbReference>
<sequence>VRVMRIVVDNELCTGCETCLSSCPYDAIVMKSDKAFINEYCQLCRACLEVCPEGAIKEIETGAGAEDTADRDSCRGVWVFAEQRDGRIADVSFELLGAGRRLADARGAGLSAVLFGADNSEAERLIHWGADRVYHSDDPIFEHFNDEPYVELLSRLVSEHRPEIVLTGATPTGRSFFPRVAARVRTGLTADCTSLEIDPETGNLLQVRPAFGGNIMATILCPYRRPQMATVRPRVMKKGQYDKDRTGEILKIKAGDLRSGTRVTDTVKEVSETMVNLQEADVIVAGGRGLGSVEGFKMLEELAGLLGGAVGASRAAVDEEWIPYSHQVGQTGKTVCPKIYIACGISGAVQHLVGMQSSDIIIAINKNPDAPIFNVANYAIVGDVHEVLPVIIKKLKEVKGL</sequence>
<keyword evidence="4" id="KW-0274">FAD</keyword>
<dbReference type="PROSITE" id="PS00696">
    <property type="entry name" value="ETF_ALPHA"/>
    <property type="match status" value="1"/>
</dbReference>
<dbReference type="InterPro" id="IPR017896">
    <property type="entry name" value="4Fe4S_Fe-S-bd"/>
</dbReference>
<gene>
    <name evidence="7" type="ORF">MNBD_NITROSPIRAE02-1217</name>
</gene>
<feature type="non-terminal residue" evidence="7">
    <location>
        <position position="1"/>
    </location>
</feature>
<dbReference type="InterPro" id="IPR001308">
    <property type="entry name" value="ETF_a/FixB"/>
</dbReference>
<protein>
    <submittedName>
        <fullName evidence="7">Electron transfer flavoprotein, alpha subunit</fullName>
    </submittedName>
</protein>
<reference evidence="7" key="1">
    <citation type="submission" date="2018-06" db="EMBL/GenBank/DDBJ databases">
        <authorList>
            <person name="Zhirakovskaya E."/>
        </authorList>
    </citation>
    <scope>NUCLEOTIDE SEQUENCE</scope>
</reference>
<evidence type="ECO:0000259" key="6">
    <source>
        <dbReference type="PROSITE" id="PS51379"/>
    </source>
</evidence>
<accession>A0A3B1D2S6</accession>
<dbReference type="Pfam" id="PF00766">
    <property type="entry name" value="ETF_alpha"/>
    <property type="match status" value="1"/>
</dbReference>
<name>A0A3B1D2S6_9ZZZZ</name>
<dbReference type="InterPro" id="IPR014729">
    <property type="entry name" value="Rossmann-like_a/b/a_fold"/>
</dbReference>
<evidence type="ECO:0000256" key="5">
    <source>
        <dbReference type="ARBA" id="ARBA00022982"/>
    </source>
</evidence>
<feature type="domain" description="4Fe-4S ferredoxin-type" evidence="6">
    <location>
        <begin position="34"/>
        <end position="61"/>
    </location>
</feature>
<dbReference type="CDD" id="cd01715">
    <property type="entry name" value="ETF_alpha"/>
    <property type="match status" value="1"/>
</dbReference>
<dbReference type="FunFam" id="3.40.50.1220:FF:000001">
    <property type="entry name" value="Electron transfer flavoprotein, alpha subunit"/>
    <property type="match status" value="1"/>
</dbReference>
<dbReference type="InterPro" id="IPR017900">
    <property type="entry name" value="4Fe4S_Fe_S_CS"/>
</dbReference>
<dbReference type="SUPFAM" id="SSF52467">
    <property type="entry name" value="DHS-like NAD/FAD-binding domain"/>
    <property type="match status" value="1"/>
</dbReference>
<dbReference type="Pfam" id="PF13187">
    <property type="entry name" value="Fer4_9"/>
    <property type="match status" value="1"/>
</dbReference>
<dbReference type="InterPro" id="IPR014730">
    <property type="entry name" value="ETF_a/b_N"/>
</dbReference>
<dbReference type="PROSITE" id="PS51379">
    <property type="entry name" value="4FE4S_FER_2"/>
    <property type="match status" value="2"/>
</dbReference>
<dbReference type="PROSITE" id="PS00198">
    <property type="entry name" value="4FE4S_FER_1"/>
    <property type="match status" value="2"/>
</dbReference>
<evidence type="ECO:0000256" key="1">
    <source>
        <dbReference type="ARBA" id="ARBA00005817"/>
    </source>
</evidence>
<dbReference type="AlphaFoldDB" id="A0A3B1D2S6"/>
<dbReference type="GO" id="GO:0033539">
    <property type="term" value="P:fatty acid beta-oxidation using acyl-CoA dehydrogenase"/>
    <property type="evidence" value="ECO:0007669"/>
    <property type="project" value="TreeGrafter"/>
</dbReference>
<organism evidence="7">
    <name type="scientific">hydrothermal vent metagenome</name>
    <dbReference type="NCBI Taxonomy" id="652676"/>
    <lineage>
        <taxon>unclassified sequences</taxon>
        <taxon>metagenomes</taxon>
        <taxon>ecological metagenomes</taxon>
    </lineage>
</organism>
<dbReference type="InterPro" id="IPR029035">
    <property type="entry name" value="DHS-like_NAD/FAD-binding_dom"/>
</dbReference>
<comment type="similarity">
    <text evidence="1">Belongs to the ETF alpha-subunit/FixB family.</text>
</comment>
<dbReference type="Gene3D" id="3.40.50.1220">
    <property type="entry name" value="TPP-binding domain"/>
    <property type="match status" value="1"/>
</dbReference>
<dbReference type="InterPro" id="IPR018206">
    <property type="entry name" value="ETF_asu_C_CS"/>
</dbReference>
<feature type="domain" description="4Fe-4S ferredoxin-type" evidence="6">
    <location>
        <begin position="4"/>
        <end position="33"/>
    </location>
</feature>
<proteinExistence type="inferred from homology"/>
<dbReference type="EMBL" id="UOGH01000196">
    <property type="protein sequence ID" value="VAX31083.1"/>
    <property type="molecule type" value="Genomic_DNA"/>
</dbReference>
<dbReference type="SUPFAM" id="SSF54862">
    <property type="entry name" value="4Fe-4S ferredoxins"/>
    <property type="match status" value="1"/>
</dbReference>
<dbReference type="GO" id="GO:0009055">
    <property type="term" value="F:electron transfer activity"/>
    <property type="evidence" value="ECO:0007669"/>
    <property type="project" value="InterPro"/>
</dbReference>
<dbReference type="InterPro" id="IPR014731">
    <property type="entry name" value="ETF_asu_C"/>
</dbReference>
<evidence type="ECO:0000256" key="3">
    <source>
        <dbReference type="ARBA" id="ARBA00022630"/>
    </source>
</evidence>
<evidence type="ECO:0000256" key="2">
    <source>
        <dbReference type="ARBA" id="ARBA00022448"/>
    </source>
</evidence>
<evidence type="ECO:0000256" key="4">
    <source>
        <dbReference type="ARBA" id="ARBA00022827"/>
    </source>
</evidence>
<dbReference type="SMART" id="SM00893">
    <property type="entry name" value="ETF"/>
    <property type="match status" value="1"/>
</dbReference>
<dbReference type="PANTHER" id="PTHR43153">
    <property type="entry name" value="ELECTRON TRANSFER FLAVOPROTEIN ALPHA"/>
    <property type="match status" value="1"/>
</dbReference>
<dbReference type="PIRSF" id="PIRSF000089">
    <property type="entry name" value="Electra_flavoP_a"/>
    <property type="match status" value="1"/>
</dbReference>
<dbReference type="PANTHER" id="PTHR43153:SF1">
    <property type="entry name" value="ELECTRON TRANSFER FLAVOPROTEIN SUBUNIT ALPHA, MITOCHONDRIAL"/>
    <property type="match status" value="1"/>
</dbReference>
<evidence type="ECO:0000313" key="7">
    <source>
        <dbReference type="EMBL" id="VAX31083.1"/>
    </source>
</evidence>